<dbReference type="GeneID" id="90569874"/>
<keyword evidence="2" id="KW-0378">Hydrolase</keyword>
<evidence type="ECO:0000313" key="3">
    <source>
        <dbReference type="Proteomes" id="UP001477278"/>
    </source>
</evidence>
<dbReference type="RefSeq" id="WP_182697546.1">
    <property type="nucleotide sequence ID" value="NZ_JAACRJ010000003.1"/>
</dbReference>
<reference evidence="2 3" key="1">
    <citation type="submission" date="2024-05" db="EMBL/GenBank/DDBJ databases">
        <title>Genome sequencing of Marine Estuary Bacteria, Shewanella vesiculosa and S. baltica, and Pseudomonas syringae.</title>
        <authorList>
            <person name="Gurung A."/>
            <person name="Maclea K.S."/>
        </authorList>
    </citation>
    <scope>NUCLEOTIDE SEQUENCE [LARGE SCALE GENOMIC DNA]</scope>
    <source>
        <strain evidence="2 3">1A</strain>
    </source>
</reference>
<dbReference type="Gene3D" id="2.40.70.10">
    <property type="entry name" value="Acid Proteases"/>
    <property type="match status" value="2"/>
</dbReference>
<comment type="caution">
    <text evidence="2">The sequence shown here is derived from an EMBL/GenBank/DDBJ whole genome shotgun (WGS) entry which is preliminary data.</text>
</comment>
<feature type="chain" id="PRO_5046395764" evidence="1">
    <location>
        <begin position="24"/>
        <end position="305"/>
    </location>
</feature>
<name>A0ABV0FN67_9GAMM</name>
<keyword evidence="3" id="KW-1185">Reference proteome</keyword>
<accession>A0ABV0FN67</accession>
<dbReference type="SUPFAM" id="SSF50630">
    <property type="entry name" value="Acid proteases"/>
    <property type="match status" value="1"/>
</dbReference>
<organism evidence="2 3">
    <name type="scientific">Shewanella vesiculosa</name>
    <dbReference type="NCBI Taxonomy" id="518738"/>
    <lineage>
        <taxon>Bacteria</taxon>
        <taxon>Pseudomonadati</taxon>
        <taxon>Pseudomonadota</taxon>
        <taxon>Gammaproteobacteria</taxon>
        <taxon>Alteromonadales</taxon>
        <taxon>Shewanellaceae</taxon>
        <taxon>Shewanella</taxon>
    </lineage>
</organism>
<dbReference type="GO" id="GO:0016787">
    <property type="term" value="F:hydrolase activity"/>
    <property type="evidence" value="ECO:0007669"/>
    <property type="project" value="UniProtKB-KW"/>
</dbReference>
<feature type="signal peptide" evidence="1">
    <location>
        <begin position="1"/>
        <end position="23"/>
    </location>
</feature>
<evidence type="ECO:0000256" key="1">
    <source>
        <dbReference type="SAM" id="SignalP"/>
    </source>
</evidence>
<dbReference type="InterPro" id="IPR021109">
    <property type="entry name" value="Peptidase_aspartic_dom_sf"/>
</dbReference>
<dbReference type="Proteomes" id="UP001477278">
    <property type="component" value="Unassembled WGS sequence"/>
</dbReference>
<protein>
    <submittedName>
        <fullName evidence="2">Pepsin/retropepsin-like aspartic protease family protein</fullName>
        <ecNumber evidence="2">3.4.23.-</ecNumber>
    </submittedName>
</protein>
<evidence type="ECO:0000313" key="2">
    <source>
        <dbReference type="EMBL" id="MEO3681362.1"/>
    </source>
</evidence>
<dbReference type="EMBL" id="JBDPZN010000001">
    <property type="protein sequence ID" value="MEO3681362.1"/>
    <property type="molecule type" value="Genomic_DNA"/>
</dbReference>
<dbReference type="Pfam" id="PF13650">
    <property type="entry name" value="Asp_protease_2"/>
    <property type="match status" value="1"/>
</dbReference>
<dbReference type="EC" id="3.4.23.-" evidence="2"/>
<proteinExistence type="predicted"/>
<keyword evidence="1" id="KW-0732">Signal</keyword>
<sequence length="305" mass="33724">MQSIRVKLLAFFSALLISFPTFAVTNWVNFDIINGHINLPVTINGIEGRAILDSGSQLNAINLSFINKYNLEFDKGSKIDVKGIYSTESSQLYNNVTANLFGANIELDQLAGLRLGHYDVELLLGAGLLEKFIFQIDYPNSRLRLFGRDSIDLAKLENIDMQMDRGTGQPIVRVELNGEKNAWLILDTGNSGGLFLKRTLATDSDWLTHYGAQATNSFGVNNAGTTESFRLPKVKFGPFTIENVQTSVPSEGQIEVITGQDDRNSISHIKGKNIKGLLGFDILKHFVLTIDYKSGHMHVGLPEDS</sequence>
<gene>
    <name evidence="2" type="ORF">ABHN84_03540</name>
</gene>